<dbReference type="Proteomes" id="UP000038045">
    <property type="component" value="Unplaced"/>
</dbReference>
<evidence type="ECO:0000313" key="7">
    <source>
        <dbReference type="WBParaSite" id="PTRK_0000553100.1"/>
    </source>
</evidence>
<dbReference type="WBParaSite" id="PTRK_0000553100.1">
    <property type="protein sequence ID" value="PTRK_0000553100.1"/>
    <property type="gene ID" value="PTRK_0000553100"/>
</dbReference>
<protein>
    <submittedName>
        <fullName evidence="7">Acetylcholinesterase</fullName>
    </submittedName>
</protein>
<dbReference type="GO" id="GO:0019695">
    <property type="term" value="P:choline metabolic process"/>
    <property type="evidence" value="ECO:0007669"/>
    <property type="project" value="TreeGrafter"/>
</dbReference>
<feature type="region of interest" description="Disordered" evidence="4">
    <location>
        <begin position="613"/>
        <end position="652"/>
    </location>
</feature>
<dbReference type="InterPro" id="IPR029058">
    <property type="entry name" value="AB_hydrolase_fold"/>
</dbReference>
<dbReference type="AlphaFoldDB" id="A0A0N4ZD88"/>
<dbReference type="Pfam" id="PF00135">
    <property type="entry name" value="COesterase"/>
    <property type="match status" value="3"/>
</dbReference>
<dbReference type="STRING" id="131310.A0A0N4ZD88"/>
<feature type="domain" description="Carboxylesterase type B" evidence="5">
    <location>
        <begin position="4"/>
        <end position="43"/>
    </location>
</feature>
<organism evidence="6 7">
    <name type="scientific">Parastrongyloides trichosuri</name>
    <name type="common">Possum-specific nematode worm</name>
    <dbReference type="NCBI Taxonomy" id="131310"/>
    <lineage>
        <taxon>Eukaryota</taxon>
        <taxon>Metazoa</taxon>
        <taxon>Ecdysozoa</taxon>
        <taxon>Nematoda</taxon>
        <taxon>Chromadorea</taxon>
        <taxon>Rhabditida</taxon>
        <taxon>Tylenchina</taxon>
        <taxon>Panagrolaimomorpha</taxon>
        <taxon>Strongyloidoidea</taxon>
        <taxon>Strongyloididae</taxon>
        <taxon>Parastrongyloides</taxon>
    </lineage>
</organism>
<keyword evidence="2" id="KW-0719">Serine esterase</keyword>
<dbReference type="GO" id="GO:0006581">
    <property type="term" value="P:acetylcholine catabolic process"/>
    <property type="evidence" value="ECO:0007669"/>
    <property type="project" value="TreeGrafter"/>
</dbReference>
<evidence type="ECO:0000256" key="3">
    <source>
        <dbReference type="ARBA" id="ARBA00022801"/>
    </source>
</evidence>
<evidence type="ECO:0000256" key="4">
    <source>
        <dbReference type="SAM" id="MobiDB-lite"/>
    </source>
</evidence>
<evidence type="ECO:0000313" key="6">
    <source>
        <dbReference type="Proteomes" id="UP000038045"/>
    </source>
</evidence>
<feature type="region of interest" description="Disordered" evidence="4">
    <location>
        <begin position="544"/>
        <end position="567"/>
    </location>
</feature>
<reference evidence="7" key="1">
    <citation type="submission" date="2017-02" db="UniProtKB">
        <authorList>
            <consortium name="WormBaseParasite"/>
        </authorList>
    </citation>
    <scope>IDENTIFICATION</scope>
</reference>
<dbReference type="SUPFAM" id="SSF53474">
    <property type="entry name" value="alpha/beta-Hydrolases"/>
    <property type="match status" value="2"/>
</dbReference>
<dbReference type="GO" id="GO:0003990">
    <property type="term" value="F:acetylcholinesterase activity"/>
    <property type="evidence" value="ECO:0007669"/>
    <property type="project" value="TreeGrafter"/>
</dbReference>
<feature type="region of interest" description="Disordered" evidence="4">
    <location>
        <begin position="725"/>
        <end position="757"/>
    </location>
</feature>
<sequence length="757" mass="87803">MHSSEGQIKGTNWVCFNTNLSLFLGVPYAEPPIGDLRFKAPKELNKTILGIFGFAYFGPNYTEVPGNMGLLDQQMALKWIKKNLWQLTNTNSTNITLFGEGAGGASVTAHLFANQSKELFNRVITTSGTIDNRWAISEGEFICSNTESVAFIFNCTPPYNDTDIVTCMQNVTAERLVNESSYIKPLPFLLQWHPALSSSFTPIFNDHLFFGGDLRYKEIRENMKKDADLMIGKVSNESTIFMPIYFNSPPFNCSFDYKPNSKDECNMESVDLYTLFNETLIKVFIPYNLSDGLVNIYNKYVKGNNREKVAHLISDLLFDCDIEKYALRYKNLSTSRNTYFFNYRRNSSFNLWPSWMGIVIYFNSPPFNCSFNYKSGSKDECYMNNVELFDLFNVTLTKLFIPFNLSDGLINIYDKYVKGNKRDKVAHLISDLLFDCDIEKYALRYKNLSTSRNTYFFNYRRNSSFNLWPSWMGIVHGSDLEAEFGLPFKNESIYKEKLEEEKSFSEKLMKMLGDFAKTGNPGDFWKPYDNVTKQALVFDKKVSTRHSQRRENRQRILKGQNNNESDYRFEPFNTTTCEEIDKLALKYYKNLTKDFHAYYIRLKESINGTLFNKESDESEEYKEDDKDDDKDLEGSDEIKDLENNGNETLANYDTNGLRESYNLSGINVSYNESGVYITYNGTEKYDENNDNKDISFYDYESSMNDSLKEEIRKMLPENFEESFYKPNTTTHIDMTTGSKSKGKSKTRTTKQYSRPPR</sequence>
<name>A0A0N4ZD88_PARTI</name>
<comment type="similarity">
    <text evidence="1">Belongs to the type-B carboxylesterase/lipase family.</text>
</comment>
<dbReference type="Gene3D" id="3.40.50.1820">
    <property type="entry name" value="alpha/beta hydrolase"/>
    <property type="match status" value="3"/>
</dbReference>
<dbReference type="InterPro" id="IPR050654">
    <property type="entry name" value="AChE-related_enzymes"/>
</dbReference>
<keyword evidence="3" id="KW-0378">Hydrolase</keyword>
<feature type="compositionally biased region" description="Polar residues" evidence="4">
    <location>
        <begin position="643"/>
        <end position="652"/>
    </location>
</feature>
<dbReference type="PANTHER" id="PTHR43918">
    <property type="entry name" value="ACETYLCHOLINESTERASE"/>
    <property type="match status" value="1"/>
</dbReference>
<dbReference type="GO" id="GO:0005886">
    <property type="term" value="C:plasma membrane"/>
    <property type="evidence" value="ECO:0007669"/>
    <property type="project" value="TreeGrafter"/>
</dbReference>
<evidence type="ECO:0000256" key="1">
    <source>
        <dbReference type="ARBA" id="ARBA00005964"/>
    </source>
</evidence>
<evidence type="ECO:0000256" key="2">
    <source>
        <dbReference type="ARBA" id="ARBA00022487"/>
    </source>
</evidence>
<dbReference type="GO" id="GO:0005615">
    <property type="term" value="C:extracellular space"/>
    <property type="evidence" value="ECO:0007669"/>
    <property type="project" value="TreeGrafter"/>
</dbReference>
<dbReference type="PANTHER" id="PTHR43918:SF15">
    <property type="entry name" value="CARBOXYLIC ESTER HYDROLASE"/>
    <property type="match status" value="1"/>
</dbReference>
<proteinExistence type="inferred from homology"/>
<feature type="domain" description="Carboxylesterase type B" evidence="5">
    <location>
        <begin position="414"/>
        <end position="549"/>
    </location>
</feature>
<keyword evidence="6" id="KW-1185">Reference proteome</keyword>
<feature type="compositionally biased region" description="Basic and acidic residues" evidence="4">
    <location>
        <begin position="632"/>
        <end position="642"/>
    </location>
</feature>
<dbReference type="InterPro" id="IPR002018">
    <property type="entry name" value="CarbesteraseB"/>
</dbReference>
<feature type="domain" description="Carboxylesterase type B" evidence="5">
    <location>
        <begin position="49"/>
        <end position="358"/>
    </location>
</feature>
<feature type="compositionally biased region" description="Acidic residues" evidence="4">
    <location>
        <begin position="616"/>
        <end position="631"/>
    </location>
</feature>
<evidence type="ECO:0000259" key="5">
    <source>
        <dbReference type="Pfam" id="PF00135"/>
    </source>
</evidence>
<accession>A0A0N4ZD88</accession>